<dbReference type="GO" id="GO:0006826">
    <property type="term" value="P:iron ion transport"/>
    <property type="evidence" value="ECO:0007669"/>
    <property type="project" value="TreeGrafter"/>
</dbReference>
<evidence type="ECO:0000256" key="9">
    <source>
        <dbReference type="ARBA" id="ARBA00023002"/>
    </source>
</evidence>
<dbReference type="GeneID" id="36516165"/>
<reference evidence="16 17" key="1">
    <citation type="submission" date="2017-04" db="EMBL/GenBank/DDBJ databases">
        <title>Genome sequencing of [Candida] sorbophila.</title>
        <authorList>
            <person name="Ahn J.O."/>
        </authorList>
    </citation>
    <scope>NUCLEOTIDE SEQUENCE [LARGE SCALE GENOMIC DNA]</scope>
    <source>
        <strain evidence="16 17">DS02</strain>
    </source>
</reference>
<evidence type="ECO:0000256" key="13">
    <source>
        <dbReference type="SAM" id="Phobius"/>
    </source>
</evidence>
<evidence type="ECO:0000256" key="6">
    <source>
        <dbReference type="ARBA" id="ARBA00022827"/>
    </source>
</evidence>
<evidence type="ECO:0000256" key="11">
    <source>
        <dbReference type="ARBA" id="ARBA00023136"/>
    </source>
</evidence>
<dbReference type="OrthoDB" id="4494341at2759"/>
<dbReference type="InterPro" id="IPR013130">
    <property type="entry name" value="Fe3_Rdtase_TM_dom"/>
</dbReference>
<evidence type="ECO:0000313" key="16">
    <source>
        <dbReference type="EMBL" id="PRT54797.1"/>
    </source>
</evidence>
<comment type="caution">
    <text evidence="16">The sequence shown here is derived from an EMBL/GenBank/DDBJ whole genome shotgun (WGS) entry which is preliminary data.</text>
</comment>
<evidence type="ECO:0000256" key="12">
    <source>
        <dbReference type="ARBA" id="ARBA00023180"/>
    </source>
</evidence>
<evidence type="ECO:0000259" key="15">
    <source>
        <dbReference type="PROSITE" id="PS51384"/>
    </source>
</evidence>
<dbReference type="RefSeq" id="XP_024664742.1">
    <property type="nucleotide sequence ID" value="XM_024808974.1"/>
</dbReference>
<dbReference type="InterPro" id="IPR017927">
    <property type="entry name" value="FAD-bd_FR_type"/>
</dbReference>
<sequence>MKLSGLVTALSFGSTVFAHGGPPPTTQDEIVLACTAYMTQGFTWPFCNEKGKRGGNRPRNNNACYCGQDEFLKSTLSCLDALDPSVKARHSHFKALVSFCKGANLTVSHLDDLDVEVPDLPLLTAPSSYAARKVKEAFKVPVAQYKNAFRAYRVNMGRDDRGIVLSIGMMCFWFGLVVLRTFFHWTRNIFPSLPHKLDSKPVRWIRKTVTMPPMLTFNHSTPATLGKSRLGSFFTFNLPTRQSTFVLLAFTAVHFGLLFGGLDIVPDNYSIKLDGWGSQYSKALGIRSGWFIVFLMPPMFLFAGRNNFMIQMTGWPLDEFSVYHKWLGRFCFIDLVVHAAAYTWLYIHQNRFTSSWRKAYWNHGVASTVFGCIMVFTAAHCFRKLSYEFFLVTHILLAVGFLVGGYYHVYLLGDEIRPYYAVIAIWGFDRAARLARVLLASPFARAKVTYHNGHTIELTITYSKLWKVPAGSYIFVHIVQPMFFWESHPFTVMRSVKNEEEGCIKLFARGMSGMTKRLVDKCQANNGSIETTVWLDGPYHQYINMDRFKEALFIGGGIGITAPFSFAQGRIAKGQKDITIHWGIRDTAPLEWFAAEIDYMLQHGVKLYIHVGDESAVSSSNASFDSMDKEKSIVSTTSSMNLKQGRMNIAKIVSEAAQNASGPLAVLCCGPGPVNDSTRQAVVANITTSPHYMEYFEESFSW</sequence>
<dbReference type="PANTHER" id="PTHR32361">
    <property type="entry name" value="FERRIC/CUPRIC REDUCTASE TRANSMEMBRANE COMPONENT"/>
    <property type="match status" value="1"/>
</dbReference>
<name>A0A2T0FIL0_9ASCO</name>
<feature type="transmembrane region" description="Helical" evidence="13">
    <location>
        <begin position="359"/>
        <end position="382"/>
    </location>
</feature>
<evidence type="ECO:0000256" key="7">
    <source>
        <dbReference type="ARBA" id="ARBA00022982"/>
    </source>
</evidence>
<keyword evidence="17" id="KW-1185">Reference proteome</keyword>
<dbReference type="Proteomes" id="UP000238350">
    <property type="component" value="Unassembled WGS sequence"/>
</dbReference>
<gene>
    <name evidence="16" type="ORF">B9G98_02417</name>
</gene>
<dbReference type="Gene3D" id="3.40.50.80">
    <property type="entry name" value="Nucleotide-binding domain of ferredoxin-NADP reductase (FNR) module"/>
    <property type="match status" value="1"/>
</dbReference>
<keyword evidence="14" id="KW-0732">Signal</keyword>
<dbReference type="SFLD" id="SFLDS00052">
    <property type="entry name" value="Ferric_Reductase_Domain"/>
    <property type="match status" value="1"/>
</dbReference>
<dbReference type="Pfam" id="PF01794">
    <property type="entry name" value="Ferric_reduct"/>
    <property type="match status" value="1"/>
</dbReference>
<feature type="transmembrane region" description="Helical" evidence="13">
    <location>
        <begin position="245"/>
        <end position="265"/>
    </location>
</feature>
<dbReference type="Pfam" id="PF08030">
    <property type="entry name" value="NAD_binding_6"/>
    <property type="match status" value="1"/>
</dbReference>
<feature type="transmembrane region" description="Helical" evidence="13">
    <location>
        <begin position="326"/>
        <end position="347"/>
    </location>
</feature>
<feature type="chain" id="PRO_5015634684" evidence="14">
    <location>
        <begin position="19"/>
        <end position="702"/>
    </location>
</feature>
<dbReference type="AlphaFoldDB" id="A0A2T0FIL0"/>
<dbReference type="InterPro" id="IPR051410">
    <property type="entry name" value="Ferric/Cupric_Reductase"/>
</dbReference>
<dbReference type="InterPro" id="IPR013121">
    <property type="entry name" value="Fe_red_NAD-bd_6"/>
</dbReference>
<organism evidence="16 17">
    <name type="scientific">Wickerhamiella sorbophila</name>
    <dbReference type="NCBI Taxonomy" id="45607"/>
    <lineage>
        <taxon>Eukaryota</taxon>
        <taxon>Fungi</taxon>
        <taxon>Dikarya</taxon>
        <taxon>Ascomycota</taxon>
        <taxon>Saccharomycotina</taxon>
        <taxon>Dipodascomycetes</taxon>
        <taxon>Dipodascales</taxon>
        <taxon>Trichomonascaceae</taxon>
        <taxon>Wickerhamiella</taxon>
    </lineage>
</organism>
<evidence type="ECO:0000256" key="14">
    <source>
        <dbReference type="SAM" id="SignalP"/>
    </source>
</evidence>
<evidence type="ECO:0000256" key="10">
    <source>
        <dbReference type="ARBA" id="ARBA00023065"/>
    </source>
</evidence>
<evidence type="ECO:0000313" key="17">
    <source>
        <dbReference type="Proteomes" id="UP000238350"/>
    </source>
</evidence>
<dbReference type="PROSITE" id="PS51384">
    <property type="entry name" value="FAD_FR"/>
    <property type="match status" value="1"/>
</dbReference>
<dbReference type="PANTHER" id="PTHR32361:SF9">
    <property type="entry name" value="FERRIC REDUCTASE TRANSMEMBRANE COMPONENT 3-RELATED"/>
    <property type="match status" value="1"/>
</dbReference>
<dbReference type="CDD" id="cd06186">
    <property type="entry name" value="NOX_Duox_like_FAD_NADP"/>
    <property type="match status" value="1"/>
</dbReference>
<dbReference type="SUPFAM" id="SSF52343">
    <property type="entry name" value="Ferredoxin reductase-like, C-terminal NADP-linked domain"/>
    <property type="match status" value="1"/>
</dbReference>
<dbReference type="GO" id="GO:0005886">
    <property type="term" value="C:plasma membrane"/>
    <property type="evidence" value="ECO:0007669"/>
    <property type="project" value="TreeGrafter"/>
</dbReference>
<dbReference type="GO" id="GO:0015677">
    <property type="term" value="P:copper ion import"/>
    <property type="evidence" value="ECO:0007669"/>
    <property type="project" value="TreeGrafter"/>
</dbReference>
<dbReference type="InterPro" id="IPR013112">
    <property type="entry name" value="FAD-bd_8"/>
</dbReference>
<protein>
    <submittedName>
        <fullName evidence="16">Ferric reductase transmembrane component 3</fullName>
    </submittedName>
</protein>
<evidence type="ECO:0000256" key="5">
    <source>
        <dbReference type="ARBA" id="ARBA00022692"/>
    </source>
</evidence>
<feature type="domain" description="FAD-binding FR-type" evidence="15">
    <location>
        <begin position="430"/>
        <end position="545"/>
    </location>
</feature>
<evidence type="ECO:0000256" key="3">
    <source>
        <dbReference type="ARBA" id="ARBA00022448"/>
    </source>
</evidence>
<dbReference type="GO" id="GO:0000293">
    <property type="term" value="F:ferric-chelate reductase activity"/>
    <property type="evidence" value="ECO:0007669"/>
    <property type="project" value="UniProtKB-ARBA"/>
</dbReference>
<evidence type="ECO:0000256" key="4">
    <source>
        <dbReference type="ARBA" id="ARBA00022630"/>
    </source>
</evidence>
<comment type="subcellular location">
    <subcellularLocation>
        <location evidence="1">Membrane</location>
        <topology evidence="1">Multi-pass membrane protein</topology>
    </subcellularLocation>
</comment>
<accession>A0A2T0FIL0</accession>
<keyword evidence="6" id="KW-0274">FAD</keyword>
<keyword evidence="9" id="KW-0560">Oxidoreductase</keyword>
<dbReference type="GO" id="GO:0006879">
    <property type="term" value="P:intracellular iron ion homeostasis"/>
    <property type="evidence" value="ECO:0007669"/>
    <property type="project" value="TreeGrafter"/>
</dbReference>
<keyword evidence="8 13" id="KW-1133">Transmembrane helix</keyword>
<feature type="transmembrane region" description="Helical" evidence="13">
    <location>
        <begin position="389"/>
        <end position="407"/>
    </location>
</feature>
<keyword evidence="11 13" id="KW-0472">Membrane</keyword>
<dbReference type="STRING" id="45607.A0A2T0FIL0"/>
<keyword evidence="7" id="KW-0249">Electron transport</keyword>
<feature type="signal peptide" evidence="14">
    <location>
        <begin position="1"/>
        <end position="18"/>
    </location>
</feature>
<dbReference type="SFLD" id="SFLDG01168">
    <property type="entry name" value="Ferric_reductase_subgroup_(FRE"/>
    <property type="match status" value="1"/>
</dbReference>
<keyword evidence="5 13" id="KW-0812">Transmembrane</keyword>
<keyword evidence="4" id="KW-0285">Flavoprotein</keyword>
<keyword evidence="12" id="KW-0325">Glycoprotein</keyword>
<dbReference type="Pfam" id="PF08022">
    <property type="entry name" value="FAD_binding_8"/>
    <property type="match status" value="1"/>
</dbReference>
<comment type="similarity">
    <text evidence="2">Belongs to the ferric reductase (FRE) family.</text>
</comment>
<feature type="transmembrane region" description="Helical" evidence="13">
    <location>
        <begin position="163"/>
        <end position="183"/>
    </location>
</feature>
<evidence type="ECO:0000256" key="1">
    <source>
        <dbReference type="ARBA" id="ARBA00004141"/>
    </source>
</evidence>
<dbReference type="InterPro" id="IPR039261">
    <property type="entry name" value="FNR_nucleotide-bd"/>
</dbReference>
<proteinExistence type="inferred from homology"/>
<keyword evidence="10" id="KW-0406">Ion transport</keyword>
<feature type="transmembrane region" description="Helical" evidence="13">
    <location>
        <begin position="285"/>
        <end position="305"/>
    </location>
</feature>
<evidence type="ECO:0000256" key="2">
    <source>
        <dbReference type="ARBA" id="ARBA00006278"/>
    </source>
</evidence>
<keyword evidence="3" id="KW-0813">Transport</keyword>
<evidence type="ECO:0000256" key="8">
    <source>
        <dbReference type="ARBA" id="ARBA00022989"/>
    </source>
</evidence>
<dbReference type="EMBL" id="NDIQ01000021">
    <property type="protein sequence ID" value="PRT54797.1"/>
    <property type="molecule type" value="Genomic_DNA"/>
</dbReference>